<dbReference type="eggNOG" id="COG2267">
    <property type="taxonomic scope" value="Bacteria"/>
</dbReference>
<dbReference type="GO" id="GO:0016787">
    <property type="term" value="F:hydrolase activity"/>
    <property type="evidence" value="ECO:0007669"/>
    <property type="project" value="UniProtKB-KW"/>
</dbReference>
<dbReference type="EMBL" id="ACXX02000002">
    <property type="protein sequence ID" value="EGD48926.1"/>
    <property type="molecule type" value="Genomic_DNA"/>
</dbReference>
<sequence>MSFYNYNGVYIFYEVTGNGGECVLLIHGLGSSSRIYSNISKYDFFRKNYNVLFIDLVGYGNSDKPMEFDYSIKSQAVACLHLIDYLGINTTHIIAHSMGGVVAQYICESMKVKSFINCEGNLTLDDCKLSASIYNMGYEVFNRGGFKFLKKKYHTIPFYESLCMTNAYVMYESSKSLVEVCQTDNILERFIMLDTGKMYVYGEQNLGKRKSQDYLRDTGIPIKYIKNSGHNMIEENPHNFYETLIKYFSNANSKGGRV</sequence>
<accession>F1T8U4</accession>
<dbReference type="RefSeq" id="WP_004616973.1">
    <property type="nucleotide sequence ID" value="NZ_ACXX02000002.1"/>
</dbReference>
<dbReference type="GO" id="GO:0016020">
    <property type="term" value="C:membrane"/>
    <property type="evidence" value="ECO:0007669"/>
    <property type="project" value="TreeGrafter"/>
</dbReference>
<keyword evidence="2" id="KW-0378">Hydrolase</keyword>
<name>F1T8U4_9FIRM</name>
<protein>
    <submittedName>
        <fullName evidence="2">Alpha/beta hydrolase fold protein</fullName>
    </submittedName>
</protein>
<evidence type="ECO:0000313" key="3">
    <source>
        <dbReference type="Proteomes" id="UP000003860"/>
    </source>
</evidence>
<evidence type="ECO:0000259" key="1">
    <source>
        <dbReference type="Pfam" id="PF00561"/>
    </source>
</evidence>
<dbReference type="STRING" id="588581.Cpap_3353"/>
<dbReference type="InterPro" id="IPR000073">
    <property type="entry name" value="AB_hydrolase_1"/>
</dbReference>
<dbReference type="Gene3D" id="3.40.50.1820">
    <property type="entry name" value="alpha/beta hydrolase"/>
    <property type="match status" value="1"/>
</dbReference>
<reference evidence="2" key="2">
    <citation type="submission" date="2011-01" db="EMBL/GenBank/DDBJ databases">
        <title>The Non-contiguous Finished genome of Clostridium papyrosolvens.</title>
        <authorList>
            <person name="Lucas S."/>
            <person name="Copeland A."/>
            <person name="Lapidus A."/>
            <person name="Cheng J.-F."/>
            <person name="Goodwin L."/>
            <person name="Pitluck S."/>
            <person name="Misra M."/>
            <person name="Chertkov O."/>
            <person name="Detter J.C."/>
            <person name="Han C."/>
            <person name="Tapia R."/>
            <person name="Land M."/>
            <person name="Hauser L."/>
            <person name="Kyrpides N."/>
            <person name="Ivanova N."/>
            <person name="Pagani I."/>
            <person name="Mouttaki H."/>
            <person name="He Z."/>
            <person name="Zhou J."/>
            <person name="Hemme C.L."/>
            <person name="Woyke T."/>
        </authorList>
    </citation>
    <scope>NUCLEOTIDE SEQUENCE [LARGE SCALE GENOMIC DNA]</scope>
    <source>
        <strain evidence="2">DSM 2782</strain>
    </source>
</reference>
<dbReference type="PANTHER" id="PTHR43798:SF33">
    <property type="entry name" value="HYDROLASE, PUTATIVE (AFU_ORTHOLOGUE AFUA_2G14860)-RELATED"/>
    <property type="match status" value="1"/>
</dbReference>
<dbReference type="Proteomes" id="UP000003860">
    <property type="component" value="Unassembled WGS sequence"/>
</dbReference>
<dbReference type="OrthoDB" id="9773293at2"/>
<reference evidence="2" key="1">
    <citation type="submission" date="2009-07" db="EMBL/GenBank/DDBJ databases">
        <authorList>
            <consortium name="US DOE Joint Genome Institute (JGI-PGF)"/>
            <person name="Lucas S."/>
            <person name="Copeland A."/>
            <person name="Lapidus A."/>
            <person name="Glavina del Rio T."/>
            <person name="Tice H."/>
            <person name="Bruce D."/>
            <person name="Goodwin L."/>
            <person name="Pitluck S."/>
            <person name="Larimer F."/>
            <person name="Land M.L."/>
            <person name="Mouttaki H."/>
            <person name="He Z."/>
            <person name="Zhou J."/>
            <person name="Hemme C.L."/>
        </authorList>
    </citation>
    <scope>NUCLEOTIDE SEQUENCE</scope>
    <source>
        <strain evidence="2">DSM 2782</strain>
    </source>
</reference>
<evidence type="ECO:0000313" key="2">
    <source>
        <dbReference type="EMBL" id="EGD48926.1"/>
    </source>
</evidence>
<dbReference type="PANTHER" id="PTHR43798">
    <property type="entry name" value="MONOACYLGLYCEROL LIPASE"/>
    <property type="match status" value="1"/>
</dbReference>
<keyword evidence="3" id="KW-1185">Reference proteome</keyword>
<dbReference type="InterPro" id="IPR029058">
    <property type="entry name" value="AB_hydrolase_fold"/>
</dbReference>
<comment type="caution">
    <text evidence="2">The sequence shown here is derived from an EMBL/GenBank/DDBJ whole genome shotgun (WGS) entry which is preliminary data.</text>
</comment>
<feature type="domain" description="AB hydrolase-1" evidence="1">
    <location>
        <begin position="23"/>
        <end position="120"/>
    </location>
</feature>
<dbReference type="AlphaFoldDB" id="F1T8U4"/>
<organism evidence="2 3">
    <name type="scientific">Ruminiclostridium papyrosolvens DSM 2782</name>
    <dbReference type="NCBI Taxonomy" id="588581"/>
    <lineage>
        <taxon>Bacteria</taxon>
        <taxon>Bacillati</taxon>
        <taxon>Bacillota</taxon>
        <taxon>Clostridia</taxon>
        <taxon>Eubacteriales</taxon>
        <taxon>Oscillospiraceae</taxon>
        <taxon>Ruminiclostridium</taxon>
    </lineage>
</organism>
<gene>
    <name evidence="2" type="ORF">Cpap_3353</name>
</gene>
<dbReference type="InterPro" id="IPR050266">
    <property type="entry name" value="AB_hydrolase_sf"/>
</dbReference>
<proteinExistence type="predicted"/>
<dbReference type="Pfam" id="PF00561">
    <property type="entry name" value="Abhydrolase_1"/>
    <property type="match status" value="1"/>
</dbReference>
<dbReference type="SUPFAM" id="SSF53474">
    <property type="entry name" value="alpha/beta-Hydrolases"/>
    <property type="match status" value="1"/>
</dbReference>